<dbReference type="RefSeq" id="XP_019091167.1">
    <property type="nucleotide sequence ID" value="XM_019235622.1"/>
</dbReference>
<evidence type="ECO:0000313" key="1">
    <source>
        <dbReference type="Proteomes" id="UP000694864"/>
    </source>
</evidence>
<gene>
    <name evidence="2" type="primary">LOC104744108</name>
</gene>
<organism evidence="1 2">
    <name type="scientific">Camelina sativa</name>
    <name type="common">False flax</name>
    <name type="synonym">Myagrum sativum</name>
    <dbReference type="NCBI Taxonomy" id="90675"/>
    <lineage>
        <taxon>Eukaryota</taxon>
        <taxon>Viridiplantae</taxon>
        <taxon>Streptophyta</taxon>
        <taxon>Embryophyta</taxon>
        <taxon>Tracheophyta</taxon>
        <taxon>Spermatophyta</taxon>
        <taxon>Magnoliopsida</taxon>
        <taxon>eudicotyledons</taxon>
        <taxon>Gunneridae</taxon>
        <taxon>Pentapetalae</taxon>
        <taxon>rosids</taxon>
        <taxon>malvids</taxon>
        <taxon>Brassicales</taxon>
        <taxon>Brassicaceae</taxon>
        <taxon>Camelineae</taxon>
        <taxon>Camelina</taxon>
    </lineage>
</organism>
<keyword evidence="1" id="KW-1185">Reference proteome</keyword>
<reference evidence="1" key="1">
    <citation type="journal article" date="2014" name="Nat. Commun.">
        <title>The emerging biofuel crop Camelina sativa retains a highly undifferentiated hexaploid genome structure.</title>
        <authorList>
            <person name="Kagale S."/>
            <person name="Koh C."/>
            <person name="Nixon J."/>
            <person name="Bollina V."/>
            <person name="Clarke W.E."/>
            <person name="Tuteja R."/>
            <person name="Spillane C."/>
            <person name="Robinson S.J."/>
            <person name="Links M.G."/>
            <person name="Clarke C."/>
            <person name="Higgins E.E."/>
            <person name="Huebert T."/>
            <person name="Sharpe A.G."/>
            <person name="Parkin I.A."/>
        </authorList>
    </citation>
    <scope>NUCLEOTIDE SEQUENCE [LARGE SCALE GENOMIC DNA]</scope>
    <source>
        <strain evidence="1">cv. DH55</strain>
    </source>
</reference>
<protein>
    <submittedName>
        <fullName evidence="2">Uncharacterized protein LOC104744108</fullName>
    </submittedName>
</protein>
<name>A0ABM1QWM9_CAMSA</name>
<dbReference type="Proteomes" id="UP000694864">
    <property type="component" value="Chromosome 14"/>
</dbReference>
<proteinExistence type="predicted"/>
<reference evidence="2" key="2">
    <citation type="submission" date="2025-08" db="UniProtKB">
        <authorList>
            <consortium name="RefSeq"/>
        </authorList>
    </citation>
    <scope>IDENTIFICATION</scope>
    <source>
        <tissue evidence="2">Leaf</tissue>
    </source>
</reference>
<evidence type="ECO:0000313" key="2">
    <source>
        <dbReference type="RefSeq" id="XP_019091167.1"/>
    </source>
</evidence>
<accession>A0ABM1QWM9</accession>
<dbReference type="GeneID" id="104744108"/>
<sequence>MARSKSESGMGFRDIEHFNLALLGKQVWRIMQHPYCLMAWMLKARYFSDTNILNATKKRRESIVWKSLMQGRDLLKQGMRFIIGDSSTINAWIDPWLPLHPPRPPRARSHQISNTLVKDWINPNSCE</sequence>